<organism evidence="1 2">
    <name type="scientific">Candidatus Faecenecus gallistercoris</name>
    <dbReference type="NCBI Taxonomy" id="2840793"/>
    <lineage>
        <taxon>Bacteria</taxon>
        <taxon>Bacillati</taxon>
        <taxon>Bacillota</taxon>
        <taxon>Bacillota incertae sedis</taxon>
        <taxon>Candidatus Faecenecus</taxon>
    </lineage>
</organism>
<dbReference type="AlphaFoldDB" id="A0A9D0Z0Z1"/>
<comment type="caution">
    <text evidence="1">The sequence shown here is derived from an EMBL/GenBank/DDBJ whole genome shotgun (WGS) entry which is preliminary data.</text>
</comment>
<evidence type="ECO:0000313" key="1">
    <source>
        <dbReference type="EMBL" id="HIQ64455.1"/>
    </source>
</evidence>
<reference evidence="1" key="2">
    <citation type="journal article" date="2021" name="PeerJ">
        <title>Extensive microbial diversity within the chicken gut microbiome revealed by metagenomics and culture.</title>
        <authorList>
            <person name="Gilroy R."/>
            <person name="Ravi A."/>
            <person name="Getino M."/>
            <person name="Pursley I."/>
            <person name="Horton D.L."/>
            <person name="Alikhan N.F."/>
            <person name="Baker D."/>
            <person name="Gharbi K."/>
            <person name="Hall N."/>
            <person name="Watson M."/>
            <person name="Adriaenssens E.M."/>
            <person name="Foster-Nyarko E."/>
            <person name="Jarju S."/>
            <person name="Secka A."/>
            <person name="Antonio M."/>
            <person name="Oren A."/>
            <person name="Chaudhuri R.R."/>
            <person name="La Ragione R."/>
            <person name="Hildebrand F."/>
            <person name="Pallen M.J."/>
        </authorList>
    </citation>
    <scope>NUCLEOTIDE SEQUENCE</scope>
    <source>
        <strain evidence="1">CHK165-10780</strain>
    </source>
</reference>
<sequence length="189" mass="22638">MEVQKYNEKYNNVLYDFLMKASELVELSKDLYQIEETIILNQISLKDYVLNSEICNYLKRNHIENYSIEELKKWMREYKHHNLADLSTYELALSLYEMLEELKTIADSKIEYEVNQLSNWLQGVNGIKNITNDTWRNLYNNLMQQIKEDILNRVLNDKEGGLVVQMLDDIFNYYLYGYPKIPIELVKNN</sequence>
<protein>
    <submittedName>
        <fullName evidence="1">Uncharacterized protein</fullName>
    </submittedName>
</protein>
<dbReference type="EMBL" id="DVFU01000036">
    <property type="protein sequence ID" value="HIQ64455.1"/>
    <property type="molecule type" value="Genomic_DNA"/>
</dbReference>
<dbReference type="Proteomes" id="UP000886725">
    <property type="component" value="Unassembled WGS sequence"/>
</dbReference>
<evidence type="ECO:0000313" key="2">
    <source>
        <dbReference type="Proteomes" id="UP000886725"/>
    </source>
</evidence>
<reference evidence="1" key="1">
    <citation type="submission" date="2020-10" db="EMBL/GenBank/DDBJ databases">
        <authorList>
            <person name="Gilroy R."/>
        </authorList>
    </citation>
    <scope>NUCLEOTIDE SEQUENCE</scope>
    <source>
        <strain evidence="1">CHK165-10780</strain>
    </source>
</reference>
<gene>
    <name evidence="1" type="ORF">IAC85_01825</name>
</gene>
<accession>A0A9D0Z0Z1</accession>
<name>A0A9D0Z0Z1_9FIRM</name>
<proteinExistence type="predicted"/>